<protein>
    <submittedName>
        <fullName evidence="2">Uncharacterized protein</fullName>
    </submittedName>
</protein>
<proteinExistence type="predicted"/>
<evidence type="ECO:0000313" key="2">
    <source>
        <dbReference type="EMBL" id="KAG7518037.1"/>
    </source>
</evidence>
<reference evidence="2 3" key="1">
    <citation type="journal article" date="2021" name="Sci. Rep.">
        <title>Chromosome anchoring in Senegalese sole (Solea senegalensis) reveals sex-associated markers and genome rearrangements in flatfish.</title>
        <authorList>
            <person name="Guerrero-Cozar I."/>
            <person name="Gomez-Garrido J."/>
            <person name="Berbel C."/>
            <person name="Martinez-Blanch J.F."/>
            <person name="Alioto T."/>
            <person name="Claros M.G."/>
            <person name="Gagnaire P.A."/>
            <person name="Manchado M."/>
        </authorList>
    </citation>
    <scope>NUCLEOTIDE SEQUENCE [LARGE SCALE GENOMIC DNA]</scope>
    <source>
        <strain evidence="2">Sse05_10M</strain>
    </source>
</reference>
<accession>A0AAV6SNX9</accession>
<sequence>MTWVIKAAEENGGRRRDKHGILSDSVGEEEQEEEEEEELLQRGALEPEGPPEQIHISSSKQTCVAQTNRCSLMELAKSAHWASPLRQATWS</sequence>
<name>A0AAV6SNX9_SOLSE</name>
<feature type="compositionally biased region" description="Acidic residues" evidence="1">
    <location>
        <begin position="26"/>
        <end position="38"/>
    </location>
</feature>
<comment type="caution">
    <text evidence="2">The sequence shown here is derived from an EMBL/GenBank/DDBJ whole genome shotgun (WGS) entry which is preliminary data.</text>
</comment>
<dbReference type="EMBL" id="JAGKHQ010000004">
    <property type="protein sequence ID" value="KAG7518037.1"/>
    <property type="molecule type" value="Genomic_DNA"/>
</dbReference>
<evidence type="ECO:0000256" key="1">
    <source>
        <dbReference type="SAM" id="MobiDB-lite"/>
    </source>
</evidence>
<dbReference type="AlphaFoldDB" id="A0AAV6SNX9"/>
<keyword evidence="3" id="KW-1185">Reference proteome</keyword>
<feature type="region of interest" description="Disordered" evidence="1">
    <location>
        <begin position="1"/>
        <end position="58"/>
    </location>
</feature>
<gene>
    <name evidence="2" type="ORF">JOB18_023080</name>
</gene>
<organism evidence="2 3">
    <name type="scientific">Solea senegalensis</name>
    <name type="common">Senegalese sole</name>
    <dbReference type="NCBI Taxonomy" id="28829"/>
    <lineage>
        <taxon>Eukaryota</taxon>
        <taxon>Metazoa</taxon>
        <taxon>Chordata</taxon>
        <taxon>Craniata</taxon>
        <taxon>Vertebrata</taxon>
        <taxon>Euteleostomi</taxon>
        <taxon>Actinopterygii</taxon>
        <taxon>Neopterygii</taxon>
        <taxon>Teleostei</taxon>
        <taxon>Neoteleostei</taxon>
        <taxon>Acanthomorphata</taxon>
        <taxon>Carangaria</taxon>
        <taxon>Pleuronectiformes</taxon>
        <taxon>Pleuronectoidei</taxon>
        <taxon>Soleidae</taxon>
        <taxon>Solea</taxon>
    </lineage>
</organism>
<evidence type="ECO:0000313" key="3">
    <source>
        <dbReference type="Proteomes" id="UP000693946"/>
    </source>
</evidence>
<dbReference type="Proteomes" id="UP000693946">
    <property type="component" value="Linkage Group LG12"/>
</dbReference>